<keyword evidence="3" id="KW-1185">Reference proteome</keyword>
<keyword evidence="1" id="KW-1133">Transmembrane helix</keyword>
<dbReference type="EMBL" id="JACBZX010000001">
    <property type="protein sequence ID" value="NYG36807.1"/>
    <property type="molecule type" value="Genomic_DNA"/>
</dbReference>
<keyword evidence="1" id="KW-0812">Transmembrane</keyword>
<evidence type="ECO:0000313" key="3">
    <source>
        <dbReference type="Proteomes" id="UP000592181"/>
    </source>
</evidence>
<dbReference type="RefSeq" id="WP_179462257.1">
    <property type="nucleotide sequence ID" value="NZ_JACBZX010000001.1"/>
</dbReference>
<dbReference type="AlphaFoldDB" id="A0A852X2V7"/>
<sequence>MDKSSQKPPVAVIASAVLGVVLILISVLAFNMASEADARAEQRALENSTYGYADALDIELSGQPQPSLDDGSSERTVARTAAIGGGLALVASLLLFGAYRNTDRDVATAEPLAGESPKGSPRVDAAVVHDDVERYPCPTCGERIATTAKLCRFCQHPVPTDT</sequence>
<protein>
    <submittedName>
        <fullName evidence="2">Type II secretory pathway pseudopilin PulG</fullName>
    </submittedName>
</protein>
<comment type="caution">
    <text evidence="2">The sequence shown here is derived from an EMBL/GenBank/DDBJ whole genome shotgun (WGS) entry which is preliminary data.</text>
</comment>
<evidence type="ECO:0000256" key="1">
    <source>
        <dbReference type="SAM" id="Phobius"/>
    </source>
</evidence>
<keyword evidence="1" id="KW-0472">Membrane</keyword>
<proteinExistence type="predicted"/>
<name>A0A852X2V7_9MICO</name>
<gene>
    <name evidence="2" type="ORF">BJY28_001276</name>
</gene>
<accession>A0A852X2V7</accession>
<reference evidence="2 3" key="1">
    <citation type="submission" date="2020-07" db="EMBL/GenBank/DDBJ databases">
        <title>Sequencing the genomes of 1000 actinobacteria strains.</title>
        <authorList>
            <person name="Klenk H.-P."/>
        </authorList>
    </citation>
    <scope>NUCLEOTIDE SEQUENCE [LARGE SCALE GENOMIC DNA]</scope>
    <source>
        <strain evidence="2 3">DSM 24723</strain>
    </source>
</reference>
<evidence type="ECO:0000313" key="2">
    <source>
        <dbReference type="EMBL" id="NYG36807.1"/>
    </source>
</evidence>
<feature type="transmembrane region" description="Helical" evidence="1">
    <location>
        <begin position="76"/>
        <end position="96"/>
    </location>
</feature>
<organism evidence="2 3">
    <name type="scientific">Janibacter alkaliphilus</name>
    <dbReference type="NCBI Taxonomy" id="1069963"/>
    <lineage>
        <taxon>Bacteria</taxon>
        <taxon>Bacillati</taxon>
        <taxon>Actinomycetota</taxon>
        <taxon>Actinomycetes</taxon>
        <taxon>Micrococcales</taxon>
        <taxon>Intrasporangiaceae</taxon>
        <taxon>Janibacter</taxon>
    </lineage>
</organism>
<feature type="transmembrane region" description="Helical" evidence="1">
    <location>
        <begin position="12"/>
        <end position="33"/>
    </location>
</feature>
<dbReference type="Proteomes" id="UP000592181">
    <property type="component" value="Unassembled WGS sequence"/>
</dbReference>